<name>A0A3A8KA52_9BACT</name>
<evidence type="ECO:0000313" key="1">
    <source>
        <dbReference type="EMBL" id="RKH04386.1"/>
    </source>
</evidence>
<dbReference type="EMBL" id="RAWE01000029">
    <property type="protein sequence ID" value="RKH04386.1"/>
    <property type="molecule type" value="Genomic_DNA"/>
</dbReference>
<reference evidence="2" key="1">
    <citation type="submission" date="2018-09" db="EMBL/GenBank/DDBJ databases">
        <authorList>
            <person name="Livingstone P.G."/>
            <person name="Whitworth D.E."/>
        </authorList>
    </citation>
    <scope>NUCLEOTIDE SEQUENCE [LARGE SCALE GENOMIC DNA]</scope>
    <source>
        <strain evidence="2">CA043D</strain>
    </source>
</reference>
<organism evidence="1 2">
    <name type="scientific">Corallococcus carmarthensis</name>
    <dbReference type="NCBI Taxonomy" id="2316728"/>
    <lineage>
        <taxon>Bacteria</taxon>
        <taxon>Pseudomonadati</taxon>
        <taxon>Myxococcota</taxon>
        <taxon>Myxococcia</taxon>
        <taxon>Myxococcales</taxon>
        <taxon>Cystobacterineae</taxon>
        <taxon>Myxococcaceae</taxon>
        <taxon>Corallococcus</taxon>
    </lineage>
</organism>
<protein>
    <submittedName>
        <fullName evidence="1">Uncharacterized protein</fullName>
    </submittedName>
</protein>
<proteinExistence type="predicted"/>
<comment type="caution">
    <text evidence="1">The sequence shown here is derived from an EMBL/GenBank/DDBJ whole genome shotgun (WGS) entry which is preliminary data.</text>
</comment>
<gene>
    <name evidence="1" type="ORF">D7X32_11185</name>
</gene>
<accession>A0A3A8KA52</accession>
<dbReference type="AlphaFoldDB" id="A0A3A8KA52"/>
<evidence type="ECO:0000313" key="2">
    <source>
        <dbReference type="Proteomes" id="UP000268313"/>
    </source>
</evidence>
<keyword evidence="2" id="KW-1185">Reference proteome</keyword>
<dbReference type="Proteomes" id="UP000268313">
    <property type="component" value="Unassembled WGS sequence"/>
</dbReference>
<sequence>MVFHAHVGLLDDEDFAPGEDVFGRTTNKRRPVYGPKYELRDGSFWAYGVGKCSCCRTEFWGKVVVRGGRFDSVALVSPPENSLDWGEL</sequence>